<name>A0ABQ3TU59_STRHY</name>
<protein>
    <submittedName>
        <fullName evidence="2">Uncharacterized protein</fullName>
    </submittedName>
</protein>
<dbReference type="EMBL" id="BNEK01000002">
    <property type="protein sequence ID" value="GHJ26876.1"/>
    <property type="molecule type" value="Genomic_DNA"/>
</dbReference>
<keyword evidence="3" id="KW-1185">Reference proteome</keyword>
<evidence type="ECO:0000256" key="1">
    <source>
        <dbReference type="SAM" id="MobiDB-lite"/>
    </source>
</evidence>
<proteinExistence type="predicted"/>
<sequence>MPLGETGPLEADTPGPPDDWADRHVLTWPGDWLAPGLGVPYRDGVNLLLNPTCRAGQQPVRAGCGMRDAGREESSRAGGDFAAG</sequence>
<dbReference type="Proteomes" id="UP001054854">
    <property type="component" value="Unassembled WGS sequence"/>
</dbReference>
<accession>A0ABQ3TU59</accession>
<gene>
    <name evidence="2" type="ORF">TPA0910_13090</name>
</gene>
<feature type="region of interest" description="Disordered" evidence="1">
    <location>
        <begin position="56"/>
        <end position="84"/>
    </location>
</feature>
<comment type="caution">
    <text evidence="2">The sequence shown here is derived from an EMBL/GenBank/DDBJ whole genome shotgun (WGS) entry which is preliminary data.</text>
</comment>
<evidence type="ECO:0000313" key="3">
    <source>
        <dbReference type="Proteomes" id="UP001054854"/>
    </source>
</evidence>
<reference evidence="2" key="1">
    <citation type="submission" date="2024-05" db="EMBL/GenBank/DDBJ databases">
        <title>Whole genome shotgun sequence of Streptomyces hygroscopicus NBRC 113678.</title>
        <authorList>
            <person name="Komaki H."/>
            <person name="Tamura T."/>
        </authorList>
    </citation>
    <scope>NUCLEOTIDE SEQUENCE</scope>
    <source>
        <strain evidence="2">N11-34</strain>
    </source>
</reference>
<feature type="region of interest" description="Disordered" evidence="1">
    <location>
        <begin position="1"/>
        <end position="20"/>
    </location>
</feature>
<organism evidence="2 3">
    <name type="scientific">Streptomyces hygroscopicus</name>
    <dbReference type="NCBI Taxonomy" id="1912"/>
    <lineage>
        <taxon>Bacteria</taxon>
        <taxon>Bacillati</taxon>
        <taxon>Actinomycetota</taxon>
        <taxon>Actinomycetes</taxon>
        <taxon>Kitasatosporales</taxon>
        <taxon>Streptomycetaceae</taxon>
        <taxon>Streptomyces</taxon>
        <taxon>Streptomyces violaceusniger group</taxon>
    </lineage>
</organism>
<evidence type="ECO:0000313" key="2">
    <source>
        <dbReference type="EMBL" id="GHJ26876.1"/>
    </source>
</evidence>